<keyword evidence="1" id="KW-1133">Transmembrane helix</keyword>
<organism evidence="2 3">
    <name type="scientific">Vibrio ishigakensis</name>
    <dbReference type="NCBI Taxonomy" id="1481914"/>
    <lineage>
        <taxon>Bacteria</taxon>
        <taxon>Pseudomonadati</taxon>
        <taxon>Pseudomonadota</taxon>
        <taxon>Gammaproteobacteria</taxon>
        <taxon>Vibrionales</taxon>
        <taxon>Vibrionaceae</taxon>
        <taxon>Vibrio</taxon>
    </lineage>
</organism>
<protein>
    <submittedName>
        <fullName evidence="2">Na+ driven multidrug efflux pump</fullName>
    </submittedName>
</protein>
<evidence type="ECO:0000313" key="3">
    <source>
        <dbReference type="Proteomes" id="UP000031671"/>
    </source>
</evidence>
<evidence type="ECO:0000313" key="2">
    <source>
        <dbReference type="EMBL" id="GAM54401.1"/>
    </source>
</evidence>
<accession>A0A0B8NJX8</accession>
<sequence length="211" mass="23357">MILLGKKQLKPAIDRARLVALDTYKKILRIGVMNAGEVLSYNLAQMVIVYFVVQMGTASLTAFTYAQNLARLTFTFSVSLGQASQIQTSYFVGKGWNDTILGKVQKYFIVGFIASVSISAIFYLFHQPILSLFTDNPEVIEIAAGLMLGSILLEGGRVFNLIFISAKRGRRCEVPSSSGHCKHVGAWSSADLPIRYSLWYGCDWRLAGNRS</sequence>
<dbReference type="Proteomes" id="UP000031671">
    <property type="component" value="Unassembled WGS sequence"/>
</dbReference>
<evidence type="ECO:0000256" key="1">
    <source>
        <dbReference type="SAM" id="Phobius"/>
    </source>
</evidence>
<dbReference type="PANTHER" id="PTHR42925:SF1">
    <property type="entry name" value="VIRULENCE FACTOR MVIN"/>
    <property type="match status" value="1"/>
</dbReference>
<feature type="transmembrane region" description="Helical" evidence="1">
    <location>
        <begin position="145"/>
        <end position="164"/>
    </location>
</feature>
<feature type="transmembrane region" description="Helical" evidence="1">
    <location>
        <begin position="107"/>
        <end position="125"/>
    </location>
</feature>
<dbReference type="GO" id="GO:0015297">
    <property type="term" value="F:antiporter activity"/>
    <property type="evidence" value="ECO:0007669"/>
    <property type="project" value="InterPro"/>
</dbReference>
<reference evidence="2 3" key="1">
    <citation type="submission" date="2015-01" db="EMBL/GenBank/DDBJ databases">
        <title>Vibrio sp. C1 JCM 19231 whole genome shotgun sequence.</title>
        <authorList>
            <person name="Sawabe T."/>
            <person name="Meirelles P."/>
            <person name="Feng G."/>
            <person name="Sayaka M."/>
            <person name="Hattori M."/>
            <person name="Ohkuma M."/>
        </authorList>
    </citation>
    <scope>NUCLEOTIDE SEQUENCE [LARGE SCALE GENOMIC DNA]</scope>
    <source>
        <strain evidence="3">JCM 19231</strain>
    </source>
</reference>
<proteinExistence type="predicted"/>
<keyword evidence="1" id="KW-0472">Membrane</keyword>
<gene>
    <name evidence="2" type="ORF">JCM19231_2290</name>
</gene>
<reference evidence="2 3" key="2">
    <citation type="submission" date="2015-01" db="EMBL/GenBank/DDBJ databases">
        <authorList>
            <consortium name="NBRP consortium"/>
            <person name="Sawabe T."/>
            <person name="Meirelles P."/>
            <person name="Feng G."/>
            <person name="Sayaka M."/>
            <person name="Hattori M."/>
            <person name="Ohkuma M."/>
        </authorList>
    </citation>
    <scope>NUCLEOTIDE SEQUENCE [LARGE SCALE GENOMIC DNA]</scope>
    <source>
        <strain evidence="3">JCM 19231</strain>
    </source>
</reference>
<name>A0A0B8NJX8_9VIBR</name>
<comment type="caution">
    <text evidence="2">The sequence shown here is derived from an EMBL/GenBank/DDBJ whole genome shotgun (WGS) entry which is preliminary data.</text>
</comment>
<dbReference type="GO" id="GO:0016020">
    <property type="term" value="C:membrane"/>
    <property type="evidence" value="ECO:0007669"/>
    <property type="project" value="InterPro"/>
</dbReference>
<dbReference type="Pfam" id="PF01554">
    <property type="entry name" value="MatE"/>
    <property type="match status" value="1"/>
</dbReference>
<feature type="transmembrane region" description="Helical" evidence="1">
    <location>
        <begin position="43"/>
        <end position="66"/>
    </location>
</feature>
<dbReference type="AlphaFoldDB" id="A0A0B8NJX8"/>
<dbReference type="PANTHER" id="PTHR42925">
    <property type="entry name" value="MULTIDRUG AND TOXIN EFFLUX PROTEIN MATE FAMILY"/>
    <property type="match status" value="1"/>
</dbReference>
<dbReference type="InterPro" id="IPR047135">
    <property type="entry name" value="YsiQ"/>
</dbReference>
<keyword evidence="3" id="KW-1185">Reference proteome</keyword>
<dbReference type="GO" id="GO:0042910">
    <property type="term" value="F:xenobiotic transmembrane transporter activity"/>
    <property type="evidence" value="ECO:0007669"/>
    <property type="project" value="InterPro"/>
</dbReference>
<dbReference type="EMBL" id="BBRZ01000003">
    <property type="protein sequence ID" value="GAM54401.1"/>
    <property type="molecule type" value="Genomic_DNA"/>
</dbReference>
<keyword evidence="1" id="KW-0812">Transmembrane</keyword>
<dbReference type="InterPro" id="IPR002528">
    <property type="entry name" value="MATE_fam"/>
</dbReference>